<evidence type="ECO:0008006" key="3">
    <source>
        <dbReference type="Google" id="ProtNLM"/>
    </source>
</evidence>
<organism evidence="1 2">
    <name type="scientific">Roseinatronobacter domitianus</name>
    <dbReference type="NCBI Taxonomy" id="2940293"/>
    <lineage>
        <taxon>Bacteria</taxon>
        <taxon>Pseudomonadati</taxon>
        <taxon>Pseudomonadota</taxon>
        <taxon>Alphaproteobacteria</taxon>
        <taxon>Rhodobacterales</taxon>
        <taxon>Paracoccaceae</taxon>
        <taxon>Roseinatronobacter</taxon>
    </lineage>
</organism>
<accession>A0ABT0M6K7</accession>
<evidence type="ECO:0000313" key="2">
    <source>
        <dbReference type="Proteomes" id="UP001202550"/>
    </source>
</evidence>
<dbReference type="RefSeq" id="WP_249060337.1">
    <property type="nucleotide sequence ID" value="NZ_JALZWP010000019.1"/>
</dbReference>
<evidence type="ECO:0000313" key="1">
    <source>
        <dbReference type="EMBL" id="MCL1629929.1"/>
    </source>
</evidence>
<dbReference type="EMBL" id="JALZWP010000019">
    <property type="protein sequence ID" value="MCL1629929.1"/>
    <property type="molecule type" value="Genomic_DNA"/>
</dbReference>
<dbReference type="SUPFAM" id="SSF52540">
    <property type="entry name" value="P-loop containing nucleoside triphosphate hydrolases"/>
    <property type="match status" value="1"/>
</dbReference>
<sequence>MTVCLGPDGLVCHRATSASIEDFVVYGERSSGTNVTKKVIRDVYGLRPTKAYGWKHGAPSFLSASKRTLFVVSLRNALDWCVSMYAKPYHACDRLRSLDFDEFIRSPWLSVMNAPRPHGLERELHLDQVLQPDRHPIEGRPYQTIFEMRTLKTRSWLGLLNRGVNSVVIRHEAFQHDPKVCAKRVAEEFDLSAKRPFKKPDYIFKIRQEIEARRAHAQERLPHNMDFIRAQLDPKLEKAIGYDIAAL</sequence>
<name>A0ABT0M6K7_9RHOB</name>
<dbReference type="Proteomes" id="UP001202550">
    <property type="component" value="Unassembled WGS sequence"/>
</dbReference>
<comment type="caution">
    <text evidence="1">The sequence shown here is derived from an EMBL/GenBank/DDBJ whole genome shotgun (WGS) entry which is preliminary data.</text>
</comment>
<keyword evidence="2" id="KW-1185">Reference proteome</keyword>
<proteinExistence type="predicted"/>
<protein>
    <recommendedName>
        <fullName evidence="3">Sulfotransferase family protein</fullName>
    </recommendedName>
</protein>
<dbReference type="InterPro" id="IPR027417">
    <property type="entry name" value="P-loop_NTPase"/>
</dbReference>
<reference evidence="1 2" key="1">
    <citation type="submission" date="2022-05" db="EMBL/GenBank/DDBJ databases">
        <title>Seasonal and diel survey of microbial diversity of the Tyrrhenian coast.</title>
        <authorList>
            <person name="Gattoni G."/>
            <person name="Corral P."/>
        </authorList>
    </citation>
    <scope>NUCLEOTIDE SEQUENCE [LARGE SCALE GENOMIC DNA]</scope>
    <source>
        <strain evidence="1 2">V10</strain>
    </source>
</reference>
<gene>
    <name evidence="1" type="ORF">M3N55_14435</name>
</gene>